<dbReference type="Proteomes" id="UP001345963">
    <property type="component" value="Unassembled WGS sequence"/>
</dbReference>
<evidence type="ECO:0000313" key="2">
    <source>
        <dbReference type="EMBL" id="MED6250937.1"/>
    </source>
</evidence>
<reference evidence="2 3" key="1">
    <citation type="submission" date="2021-07" db="EMBL/GenBank/DDBJ databases">
        <authorList>
            <person name="Palmer J.M."/>
        </authorList>
    </citation>
    <scope>NUCLEOTIDE SEQUENCE [LARGE SCALE GENOMIC DNA]</scope>
    <source>
        <strain evidence="2 3">AT_MEX2019</strain>
        <tissue evidence="2">Muscle</tissue>
    </source>
</reference>
<evidence type="ECO:0000313" key="3">
    <source>
        <dbReference type="Proteomes" id="UP001345963"/>
    </source>
</evidence>
<dbReference type="EMBL" id="JAHUTI010059346">
    <property type="protein sequence ID" value="MED6250937.1"/>
    <property type="molecule type" value="Genomic_DNA"/>
</dbReference>
<sequence length="128" mass="13942">MKRRAVKLNKWSLKNNLLRPAMNHGIGWDTEDTPDPSFKSGDKKDAFVGTLEIGQHSSPHPGRYRPTNVSFKGCSPESGHSNTASTTRTPADEAPWPGNGSRGDTAAPVSSEELDLDRDLLKDKSLLS</sequence>
<organism evidence="2 3">
    <name type="scientific">Ataeniobius toweri</name>
    <dbReference type="NCBI Taxonomy" id="208326"/>
    <lineage>
        <taxon>Eukaryota</taxon>
        <taxon>Metazoa</taxon>
        <taxon>Chordata</taxon>
        <taxon>Craniata</taxon>
        <taxon>Vertebrata</taxon>
        <taxon>Euteleostomi</taxon>
        <taxon>Actinopterygii</taxon>
        <taxon>Neopterygii</taxon>
        <taxon>Teleostei</taxon>
        <taxon>Neoteleostei</taxon>
        <taxon>Acanthomorphata</taxon>
        <taxon>Ovalentaria</taxon>
        <taxon>Atherinomorphae</taxon>
        <taxon>Cyprinodontiformes</taxon>
        <taxon>Goodeidae</taxon>
        <taxon>Ataeniobius</taxon>
    </lineage>
</organism>
<gene>
    <name evidence="2" type="ORF">ATANTOWER_016308</name>
</gene>
<feature type="region of interest" description="Disordered" evidence="1">
    <location>
        <begin position="22"/>
        <end position="128"/>
    </location>
</feature>
<proteinExistence type="predicted"/>
<comment type="caution">
    <text evidence="2">The sequence shown here is derived from an EMBL/GenBank/DDBJ whole genome shotgun (WGS) entry which is preliminary data.</text>
</comment>
<feature type="compositionally biased region" description="Polar residues" evidence="1">
    <location>
        <begin position="78"/>
        <end position="89"/>
    </location>
</feature>
<name>A0ABU7BJW6_9TELE</name>
<protein>
    <submittedName>
        <fullName evidence="2">Uncharacterized protein</fullName>
    </submittedName>
</protein>
<feature type="compositionally biased region" description="Basic and acidic residues" evidence="1">
    <location>
        <begin position="117"/>
        <end position="128"/>
    </location>
</feature>
<keyword evidence="3" id="KW-1185">Reference proteome</keyword>
<accession>A0ABU7BJW6</accession>
<evidence type="ECO:0000256" key="1">
    <source>
        <dbReference type="SAM" id="MobiDB-lite"/>
    </source>
</evidence>